<name>A0A2M9GSR6_9BURK</name>
<accession>A0A2M9GSR6</accession>
<dbReference type="RefSeq" id="WP_100509193.1">
    <property type="nucleotide sequence ID" value="NZ_CADILE010000002.1"/>
</dbReference>
<dbReference type="InterPro" id="IPR036942">
    <property type="entry name" value="Beta-barrel_TonB_sf"/>
</dbReference>
<evidence type="ECO:0000313" key="9">
    <source>
        <dbReference type="EMBL" id="CAB3839096.1"/>
    </source>
</evidence>
<dbReference type="PROSITE" id="PS52016">
    <property type="entry name" value="TONB_DEPENDENT_REC_3"/>
    <property type="match status" value="1"/>
</dbReference>
<dbReference type="Proteomes" id="UP000494122">
    <property type="component" value="Unassembled WGS sequence"/>
</dbReference>
<gene>
    <name evidence="9" type="ORF">LMG3328_01174</name>
</gene>
<comment type="subcellular location">
    <subcellularLocation>
        <location evidence="1 7">Cell outer membrane</location>
        <topology evidence="1 7">Multi-pass membrane protein</topology>
    </subcellularLocation>
</comment>
<dbReference type="InterPro" id="IPR011662">
    <property type="entry name" value="Secretin/TonB_short_N"/>
</dbReference>
<keyword evidence="5 7" id="KW-0472">Membrane</keyword>
<keyword evidence="3 7" id="KW-1134">Transmembrane beta strand</keyword>
<proteinExistence type="inferred from homology"/>
<evidence type="ECO:0000256" key="6">
    <source>
        <dbReference type="ARBA" id="ARBA00023237"/>
    </source>
</evidence>
<evidence type="ECO:0000256" key="2">
    <source>
        <dbReference type="ARBA" id="ARBA00022448"/>
    </source>
</evidence>
<evidence type="ECO:0000256" key="7">
    <source>
        <dbReference type="PROSITE-ProRule" id="PRU01360"/>
    </source>
</evidence>
<evidence type="ECO:0000313" key="10">
    <source>
        <dbReference type="Proteomes" id="UP000494122"/>
    </source>
</evidence>
<dbReference type="InterPro" id="IPR012910">
    <property type="entry name" value="Plug_dom"/>
</dbReference>
<reference evidence="9 10" key="1">
    <citation type="submission" date="2020-04" db="EMBL/GenBank/DDBJ databases">
        <authorList>
            <person name="De Canck E."/>
        </authorList>
    </citation>
    <scope>NUCLEOTIDE SEQUENCE [LARGE SCALE GENOMIC DNA]</scope>
    <source>
        <strain evidence="9 10">LMG 3328</strain>
    </source>
</reference>
<dbReference type="Gene3D" id="2.40.170.20">
    <property type="entry name" value="TonB-dependent receptor, beta-barrel domain"/>
    <property type="match status" value="1"/>
</dbReference>
<dbReference type="SUPFAM" id="SSF56935">
    <property type="entry name" value="Porins"/>
    <property type="match status" value="1"/>
</dbReference>
<keyword evidence="6 7" id="KW-0998">Cell outer membrane</keyword>
<evidence type="ECO:0000256" key="1">
    <source>
        <dbReference type="ARBA" id="ARBA00004571"/>
    </source>
</evidence>
<dbReference type="SMART" id="SM00965">
    <property type="entry name" value="STN"/>
    <property type="match status" value="1"/>
</dbReference>
<sequence length="878" mass="98508">MPLSFNGRFRANASAAIFSATLAVAAPAQAQSPDRTFAYDIPAQPLGDALLELGRLSGLQISFPPAAVANKASSALRGETSALAALNQLLAGSGLALRADGPGRYIVFEDKANPFSASRLEPVRVYGEQIGGRLYSREEIAETPSSNRDLSTLVATHPAVRTDPGAAGSKNRGSLDVEEISFHGASPYQNLFQIDGMDTTNRVDPASKNPNLVVNNVPSNSQSYFVDTSLLESVQVHDSFVPVEYGHFTGGVVDAKLRRFSGQNHMKLDYRWNSSNMTQQRTAHGDEQKWSQGHFDYSPKWKKNFYSAMGDVAFSEKAGMVLALSRRQSDITRAAMGVDDKGQPELREGTYRSQIDNLLGKFSVRPAPDTVADLTLKYSEYRQALADAYFRDTTWDNYHSGRGVDGKLEHRFQGGRFSLQAGWDRATSHRQSVREEFVSYFTPPIKKVQYAVVGFGKEQTLQDTGVLKGRVDLDPLRTGMFAHTVYAGSELRQTHARFKRFQDAYAYRRSQFADGTVQDSNRTHYLPGTAEVKHHTASLYLSDRIEWQRLALDAGLRYDRDSFLGNDNLAPRTRLDWDMFGTDDTVLSMGWSRYYGAQILGIAMEAERARLKLHETDKNGNPIADGRKPYTVEYKGLRTPYDDEWAISLRQRVAGLEGALNYVHRNGRDQWTNVNVNANTSRYNSDGHSTTDGINMTVRTLHPIALGRTRWTMRATWGWQRRRANTELAKGYNDHAGDPDEQVLYNNAQIRAFDLPTNSFFQPQVATLTLTGAYPGAGLTWSNQFNWRSARDAIFYAGKGPVPDFLNSYTSEKLPSYWTWDTKLKWQPTFARNLELTIEVLNLLNRMPAVTGNRPKLTADHRTYQSGRELWLQVGYRF</sequence>
<dbReference type="EMBL" id="CADILE010000002">
    <property type="protein sequence ID" value="CAB3839096.1"/>
    <property type="molecule type" value="Genomic_DNA"/>
</dbReference>
<dbReference type="Gene3D" id="3.55.50.30">
    <property type="match status" value="1"/>
</dbReference>
<evidence type="ECO:0000256" key="5">
    <source>
        <dbReference type="ARBA" id="ARBA00023136"/>
    </source>
</evidence>
<dbReference type="AlphaFoldDB" id="A0A2M9GSR6"/>
<organism evidence="9 10">
    <name type="scientific">Achromobacter ruhlandii</name>
    <dbReference type="NCBI Taxonomy" id="72557"/>
    <lineage>
        <taxon>Bacteria</taxon>
        <taxon>Pseudomonadati</taxon>
        <taxon>Pseudomonadota</taxon>
        <taxon>Betaproteobacteria</taxon>
        <taxon>Burkholderiales</taxon>
        <taxon>Alcaligenaceae</taxon>
        <taxon>Achromobacter</taxon>
    </lineage>
</organism>
<comment type="similarity">
    <text evidence="7">Belongs to the TonB-dependent receptor family.</text>
</comment>
<feature type="domain" description="Secretin/TonB short N-terminal" evidence="8">
    <location>
        <begin position="59"/>
        <end position="110"/>
    </location>
</feature>
<dbReference type="Pfam" id="PF07715">
    <property type="entry name" value="Plug"/>
    <property type="match status" value="1"/>
</dbReference>
<evidence type="ECO:0000256" key="4">
    <source>
        <dbReference type="ARBA" id="ARBA00022692"/>
    </source>
</evidence>
<keyword evidence="4 7" id="KW-0812">Transmembrane</keyword>
<evidence type="ECO:0000259" key="8">
    <source>
        <dbReference type="SMART" id="SM00965"/>
    </source>
</evidence>
<keyword evidence="2 7" id="KW-0813">Transport</keyword>
<dbReference type="GO" id="GO:0009279">
    <property type="term" value="C:cell outer membrane"/>
    <property type="evidence" value="ECO:0007669"/>
    <property type="project" value="UniProtKB-SubCell"/>
</dbReference>
<protein>
    <recommendedName>
        <fullName evidence="8">Secretin/TonB short N-terminal domain-containing protein</fullName>
    </recommendedName>
</protein>
<dbReference type="InterPro" id="IPR039426">
    <property type="entry name" value="TonB-dep_rcpt-like"/>
</dbReference>
<evidence type="ECO:0000256" key="3">
    <source>
        <dbReference type="ARBA" id="ARBA00022452"/>
    </source>
</evidence>